<evidence type="ECO:0008006" key="11">
    <source>
        <dbReference type="Google" id="ProtNLM"/>
    </source>
</evidence>
<evidence type="ECO:0000313" key="9">
    <source>
        <dbReference type="Ensembl" id="ENSELUP00000001594.3"/>
    </source>
</evidence>
<dbReference type="GO" id="GO:0005576">
    <property type="term" value="C:extracellular region"/>
    <property type="evidence" value="ECO:0007669"/>
    <property type="project" value="UniProtKB-SubCell"/>
</dbReference>
<reference evidence="9" key="4">
    <citation type="submission" date="2025-09" db="UniProtKB">
        <authorList>
            <consortium name="Ensembl"/>
        </authorList>
    </citation>
    <scope>IDENTIFICATION</scope>
</reference>
<dbReference type="GeneTree" id="ENSGT00940000154372"/>
<dbReference type="AlphaFoldDB" id="A0A3P8XAE3"/>
<dbReference type="PANTHER" id="PTHR15258">
    <property type="entry name" value="FGF BINDING PROTEIN-RELATED"/>
    <property type="match status" value="1"/>
</dbReference>
<keyword evidence="4 8" id="KW-0732">Signal</keyword>
<comment type="subcellular location">
    <subcellularLocation>
        <location evidence="1">Secreted</location>
    </subcellularLocation>
</comment>
<organism evidence="9 10">
    <name type="scientific">Esox lucius</name>
    <name type="common">Northern pike</name>
    <dbReference type="NCBI Taxonomy" id="8010"/>
    <lineage>
        <taxon>Eukaryota</taxon>
        <taxon>Metazoa</taxon>
        <taxon>Chordata</taxon>
        <taxon>Craniata</taxon>
        <taxon>Vertebrata</taxon>
        <taxon>Euteleostomi</taxon>
        <taxon>Actinopterygii</taxon>
        <taxon>Neopterygii</taxon>
        <taxon>Teleostei</taxon>
        <taxon>Protacanthopterygii</taxon>
        <taxon>Esociformes</taxon>
        <taxon>Esocidae</taxon>
        <taxon>Esox</taxon>
    </lineage>
</organism>
<feature type="compositionally biased region" description="Basic and acidic residues" evidence="7">
    <location>
        <begin position="166"/>
        <end position="180"/>
    </location>
</feature>
<dbReference type="Bgee" id="ENSELUG00000003052">
    <property type="expression patterns" value="Expressed in embryo and 4 other cell types or tissues"/>
</dbReference>
<evidence type="ECO:0000256" key="5">
    <source>
        <dbReference type="ARBA" id="ARBA00023157"/>
    </source>
</evidence>
<evidence type="ECO:0000256" key="3">
    <source>
        <dbReference type="ARBA" id="ARBA00022525"/>
    </source>
</evidence>
<dbReference type="GO" id="GO:0007267">
    <property type="term" value="P:cell-cell signaling"/>
    <property type="evidence" value="ECO:0007669"/>
    <property type="project" value="TreeGrafter"/>
</dbReference>
<keyword evidence="5" id="KW-1015">Disulfide bond</keyword>
<dbReference type="Ensembl" id="ENSELUT00000017121.3">
    <property type="protein sequence ID" value="ENSELUP00000001594.3"/>
    <property type="gene ID" value="ENSELUG00000003052.3"/>
</dbReference>
<keyword evidence="6" id="KW-0340">Growth factor binding</keyword>
<evidence type="ECO:0000313" key="10">
    <source>
        <dbReference type="Proteomes" id="UP000265140"/>
    </source>
</evidence>
<dbReference type="GO" id="GO:0019838">
    <property type="term" value="F:growth factor binding"/>
    <property type="evidence" value="ECO:0007669"/>
    <property type="project" value="UniProtKB-KW"/>
</dbReference>
<dbReference type="OMA" id="MCRKATD"/>
<evidence type="ECO:0000256" key="6">
    <source>
        <dbReference type="ARBA" id="ARBA00023183"/>
    </source>
</evidence>
<dbReference type="InParanoid" id="A0A3P8XAE3"/>
<dbReference type="Proteomes" id="UP000265140">
    <property type="component" value="Chromosome 4"/>
</dbReference>
<feature type="compositionally biased region" description="Low complexity" evidence="7">
    <location>
        <begin position="154"/>
        <end position="164"/>
    </location>
</feature>
<accession>A0A3P8XAE3</accession>
<reference evidence="9" key="3">
    <citation type="submission" date="2025-08" db="UniProtKB">
        <authorList>
            <consortium name="Ensembl"/>
        </authorList>
    </citation>
    <scope>IDENTIFICATION</scope>
</reference>
<evidence type="ECO:0000256" key="1">
    <source>
        <dbReference type="ARBA" id="ARBA00004613"/>
    </source>
</evidence>
<sequence length="230" mass="25772">CPLSSGITMWTWATALLFLIFCLWTVDSQSEHSNSNVRAGNGGGGAAENRKSVWGDPIQFSNKAKDLCTMSVSGLENVTRLRISCQGADRTYWCEYMGKPHMCRAYNNNPRHYFIQIMWDLRKHQNACQAPKELKPQMCRRAPVDTQMVFSVPSTPEAAPAATPQKPDKAQERSPVKPETPKLPIAKQTKPAQTKPAGPTVKSNTKNMAEEYCWQSLQGICSYVISWFQN</sequence>
<evidence type="ECO:0000256" key="4">
    <source>
        <dbReference type="ARBA" id="ARBA00022729"/>
    </source>
</evidence>
<feature type="signal peptide" evidence="8">
    <location>
        <begin position="1"/>
        <end position="28"/>
    </location>
</feature>
<proteinExistence type="inferred from homology"/>
<dbReference type="Pfam" id="PF06473">
    <property type="entry name" value="FGF-BP1"/>
    <property type="match status" value="1"/>
</dbReference>
<reference evidence="9" key="2">
    <citation type="submission" date="2020-02" db="EMBL/GenBank/DDBJ databases">
        <title>Esox lucius (northern pike) genome, fEsoLuc1, primary haplotype.</title>
        <authorList>
            <person name="Myers G."/>
            <person name="Karagic N."/>
            <person name="Meyer A."/>
            <person name="Pippel M."/>
            <person name="Reichard M."/>
            <person name="Winkler S."/>
            <person name="Tracey A."/>
            <person name="Sims Y."/>
            <person name="Howe K."/>
            <person name="Rhie A."/>
            <person name="Formenti G."/>
            <person name="Durbin R."/>
            <person name="Fedrigo O."/>
            <person name="Jarvis E.D."/>
        </authorList>
    </citation>
    <scope>NUCLEOTIDE SEQUENCE [LARGE SCALE GENOMIC DNA]</scope>
</reference>
<keyword evidence="10" id="KW-1185">Reference proteome</keyword>
<evidence type="ECO:0000256" key="7">
    <source>
        <dbReference type="SAM" id="MobiDB-lite"/>
    </source>
</evidence>
<dbReference type="PANTHER" id="PTHR15258:SF1">
    <property type="entry name" value="FIBROBLAST GROWTH FACTOR-BINDING PROTEIN 2"/>
    <property type="match status" value="1"/>
</dbReference>
<name>A0A3P8XAE3_ESOLU</name>
<evidence type="ECO:0000256" key="8">
    <source>
        <dbReference type="SAM" id="SignalP"/>
    </source>
</evidence>
<dbReference type="InterPro" id="IPR010510">
    <property type="entry name" value="FGF1-bd"/>
</dbReference>
<evidence type="ECO:0000256" key="2">
    <source>
        <dbReference type="ARBA" id="ARBA00008326"/>
    </source>
</evidence>
<reference evidence="10" key="1">
    <citation type="journal article" date="2014" name="PLoS ONE">
        <title>The genome and linkage map of the northern pike (Esox lucius): conserved synteny revealed between the salmonid sister group and the Neoteleostei.</title>
        <authorList>
            <person name="Rondeau E.B."/>
            <person name="Minkley D.R."/>
            <person name="Leong J.S."/>
            <person name="Messmer A.M."/>
            <person name="Jantzen J.R."/>
            <person name="von Schalburg K.R."/>
            <person name="Lemon C."/>
            <person name="Bird N.H."/>
            <person name="Koop B.F."/>
        </authorList>
    </citation>
    <scope>NUCLEOTIDE SEQUENCE</scope>
</reference>
<protein>
    <recommendedName>
        <fullName evidence="11">Fibroblast growth factor binding protein 2a</fullName>
    </recommendedName>
</protein>
<keyword evidence="3" id="KW-0964">Secreted</keyword>
<feature type="chain" id="PRO_5044218951" description="Fibroblast growth factor binding protein 2a" evidence="8">
    <location>
        <begin position="29"/>
        <end position="230"/>
    </location>
</feature>
<feature type="region of interest" description="Disordered" evidence="7">
    <location>
        <begin position="154"/>
        <end position="203"/>
    </location>
</feature>
<comment type="similarity">
    <text evidence="2">Belongs to the fibroblast growth factor-binding protein family.</text>
</comment>